<dbReference type="GO" id="GO:0004386">
    <property type="term" value="F:helicase activity"/>
    <property type="evidence" value="ECO:0007669"/>
    <property type="project" value="UniProtKB-KW"/>
</dbReference>
<dbReference type="FunFam" id="1.20.120.1080:FF:000005">
    <property type="entry name" value="ATP-dependent helicase HrpA"/>
    <property type="match status" value="1"/>
</dbReference>
<dbReference type="Proteomes" id="UP000594454">
    <property type="component" value="Chromosome 1"/>
</dbReference>
<protein>
    <recommendedName>
        <fullName evidence="10">ATP-dependent RNA helicase DHX34</fullName>
    </recommendedName>
</protein>
<evidence type="ECO:0000259" key="6">
    <source>
        <dbReference type="PROSITE" id="PS51192"/>
    </source>
</evidence>
<evidence type="ECO:0000256" key="5">
    <source>
        <dbReference type="SAM" id="MobiDB-lite"/>
    </source>
</evidence>
<dbReference type="Gene3D" id="1.20.120.1080">
    <property type="match status" value="1"/>
</dbReference>
<evidence type="ECO:0008006" key="10">
    <source>
        <dbReference type="Google" id="ProtNLM"/>
    </source>
</evidence>
<proteinExistence type="predicted"/>
<dbReference type="InterPro" id="IPR011709">
    <property type="entry name" value="DEAD-box_helicase_OB_fold"/>
</dbReference>
<dbReference type="AlphaFoldDB" id="A0A7R8UB89"/>
<dbReference type="OMA" id="CIFANSP"/>
<dbReference type="Pfam" id="PF21010">
    <property type="entry name" value="HA2_C"/>
    <property type="match status" value="1"/>
</dbReference>
<dbReference type="SUPFAM" id="SSF52540">
    <property type="entry name" value="P-loop containing nucleoside triphosphate hydrolases"/>
    <property type="match status" value="1"/>
</dbReference>
<dbReference type="Pfam" id="PF00271">
    <property type="entry name" value="Helicase_C"/>
    <property type="match status" value="1"/>
</dbReference>
<keyword evidence="3" id="KW-0347">Helicase</keyword>
<evidence type="ECO:0000313" key="8">
    <source>
        <dbReference type="EMBL" id="CAD7077579.1"/>
    </source>
</evidence>
<keyword evidence="1" id="KW-0547">Nucleotide-binding</keyword>
<accession>A0A7R8UB89</accession>
<feature type="domain" description="Helicase ATP-binding" evidence="6">
    <location>
        <begin position="170"/>
        <end position="330"/>
    </location>
</feature>
<reference evidence="8 9" key="1">
    <citation type="submission" date="2020-11" db="EMBL/GenBank/DDBJ databases">
        <authorList>
            <person name="Wallbank WR R."/>
            <person name="Pardo Diaz C."/>
            <person name="Kozak K."/>
            <person name="Martin S."/>
            <person name="Jiggins C."/>
            <person name="Moest M."/>
            <person name="Warren A I."/>
            <person name="Generalovic N T."/>
            <person name="Byers J.R.P. K."/>
            <person name="Montejo-Kovacevich G."/>
            <person name="Yen C E."/>
        </authorList>
    </citation>
    <scope>NUCLEOTIDE SEQUENCE [LARGE SCALE GENOMIC DNA]</scope>
</reference>
<organism evidence="8 9">
    <name type="scientific">Hermetia illucens</name>
    <name type="common">Black soldier fly</name>
    <dbReference type="NCBI Taxonomy" id="343691"/>
    <lineage>
        <taxon>Eukaryota</taxon>
        <taxon>Metazoa</taxon>
        <taxon>Ecdysozoa</taxon>
        <taxon>Arthropoda</taxon>
        <taxon>Hexapoda</taxon>
        <taxon>Insecta</taxon>
        <taxon>Pterygota</taxon>
        <taxon>Neoptera</taxon>
        <taxon>Endopterygota</taxon>
        <taxon>Diptera</taxon>
        <taxon>Brachycera</taxon>
        <taxon>Stratiomyomorpha</taxon>
        <taxon>Stratiomyidae</taxon>
        <taxon>Hermetiinae</taxon>
        <taxon>Hermetia</taxon>
    </lineage>
</organism>
<dbReference type="Pfam" id="PF07717">
    <property type="entry name" value="OB_NTP_bind"/>
    <property type="match status" value="1"/>
</dbReference>
<keyword evidence="9" id="KW-1185">Reference proteome</keyword>
<dbReference type="GO" id="GO:0003723">
    <property type="term" value="F:RNA binding"/>
    <property type="evidence" value="ECO:0007669"/>
    <property type="project" value="TreeGrafter"/>
</dbReference>
<dbReference type="PROSITE" id="PS51194">
    <property type="entry name" value="HELICASE_CTER"/>
    <property type="match status" value="1"/>
</dbReference>
<sequence length="1140" mass="131866">MSYRDDIGASQRKRSKTDKRVKDSRERDRDKYEFTYLDHKHTLEKIIHGYHPYDRLIEDLPDFWKFVKKYEIMTKKAGKTFPKEPTKDSGIGEIKRNCMFIKIDPELRRSHENLVYFDKRSDLTKYRIEMFYDIIAVYLDFKQKEKFNKLEKLRQCQKSLPVYKFKNEILELVEQNQITIIAGDTGCGKSTQIPQYLYYRGFKNIVCTQPRRLACIALSKRVAHEMLSEYDTKVGYQIRFEKHKNKDTDICFITEGLLLRQLTANEQLDQYNVIILDEIHERNLHGDFLLGVAKCLLRARSDLKLILMSATINVGLFTKFFEEEKTALIEVPGRLYPIKTYYMPIIRTDFQSKSRAKDERLNPEPYIQIMNLVDQKYPINEKGDMLIFVSGVNEIETVMDAAKEYAEKQNHWIILPLHSGLSLADQDKVFDYAPDGMRKCIVSTNIAETSVTVDGVRFVVDSGKMKEMIYDSSCKLQRLKEFWVSKSSAEQRKGRAGRTGPGICYRIYSQKDFDEFNSYSTPEICRVPLDSMLLQMVAMGLPNVRLFPFIEAPSKENLEQAILSLKQHGAIGPDEKITTLGKSLSMLPVDISIGKMLLMGCVFEELQRVLTLAAALSIQSPFTNRAFRDQKCELARRALQSDQGDPLTLLNTFKEWLEQKWRRNENTRKWCHQIGIEEQRFYELSKLRNQFENILKSCNILPQTDDENLSSAERAVRNGEVRTLRALKREHKMSAPNKRKVIRQKDLDREEDFDEPGRDIRDVEFRLSNDSRKLDNLIRSASATSHREVLVLKLILVSGLYPQIAMPDEFNYCKSGSQQFFHTFLKPFVSLHPNGQFANMTEILKLADSDIVDRPPYYTSKSPLSSAHQILCYQNLLETTKPYLLNVIRMPAAQTLLLFSLAIDTNLTVSKIVCDSWLCLEFPFAEQGLHMLDKAVYIRSLWYKMLADKLSEPLSGDSVKSEGKKNASASRREQSKFMDELAMFMKANVCYTLKRLLPADLKEIYTQYSPEESKLPFNPFIESYEMTPNTSKGGYNVTDNVVYGCLRETPWSIALQDELLKMEWVCENCGTAVELTGLSKMLHRKKCVKPEKHIEPEEEVKVKSSAGSSANLKKYNCESCGESFCMTSIEILKHKRSCKK</sequence>
<evidence type="ECO:0000259" key="7">
    <source>
        <dbReference type="PROSITE" id="PS51194"/>
    </source>
</evidence>
<keyword evidence="4" id="KW-0067">ATP-binding</keyword>
<feature type="domain" description="Helicase C-terminal" evidence="7">
    <location>
        <begin position="372"/>
        <end position="540"/>
    </location>
</feature>
<evidence type="ECO:0000313" key="9">
    <source>
        <dbReference type="Proteomes" id="UP000594454"/>
    </source>
</evidence>
<dbReference type="SMART" id="SM00490">
    <property type="entry name" value="HELICc"/>
    <property type="match status" value="1"/>
</dbReference>
<dbReference type="InterPro" id="IPR056382">
    <property type="entry name" value="DHX34_Znf-C2H2"/>
</dbReference>
<dbReference type="Pfam" id="PF24485">
    <property type="entry name" value="zf-C2H2_DHX34"/>
    <property type="match status" value="1"/>
</dbReference>
<feature type="region of interest" description="Disordered" evidence="5">
    <location>
        <begin position="1"/>
        <end position="26"/>
    </location>
</feature>
<dbReference type="InterPro" id="IPR007502">
    <property type="entry name" value="Helicase-assoc_dom"/>
</dbReference>
<dbReference type="SMART" id="SM00487">
    <property type="entry name" value="DEXDc"/>
    <property type="match status" value="1"/>
</dbReference>
<keyword evidence="2" id="KW-0378">Hydrolase</keyword>
<gene>
    <name evidence="8" type="ORF">HERILL_LOCUS915</name>
</gene>
<dbReference type="FunFam" id="3.40.50.300:FF:000540">
    <property type="entry name" value="probable ATP-dependent RNA helicase DHX34"/>
    <property type="match status" value="1"/>
</dbReference>
<dbReference type="GO" id="GO:0005524">
    <property type="term" value="F:ATP binding"/>
    <property type="evidence" value="ECO:0007669"/>
    <property type="project" value="UniProtKB-KW"/>
</dbReference>
<dbReference type="Pfam" id="PF00270">
    <property type="entry name" value="DEAD"/>
    <property type="match status" value="1"/>
</dbReference>
<dbReference type="InterPro" id="IPR001650">
    <property type="entry name" value="Helicase_C-like"/>
</dbReference>
<evidence type="ECO:0000256" key="4">
    <source>
        <dbReference type="ARBA" id="ARBA00022840"/>
    </source>
</evidence>
<dbReference type="FunFam" id="3.40.50.300:FF:000725">
    <property type="entry name" value="probable ATP-dependent RNA helicase DHX34"/>
    <property type="match status" value="1"/>
</dbReference>
<dbReference type="EMBL" id="LR899009">
    <property type="protein sequence ID" value="CAD7077579.1"/>
    <property type="molecule type" value="Genomic_DNA"/>
</dbReference>
<dbReference type="PANTHER" id="PTHR18934">
    <property type="entry name" value="ATP-DEPENDENT RNA HELICASE"/>
    <property type="match status" value="1"/>
</dbReference>
<dbReference type="PANTHER" id="PTHR18934:SF221">
    <property type="entry name" value="ATP-DEPENDENT RNA HELICASE DHX34-RELATED"/>
    <property type="match status" value="1"/>
</dbReference>
<evidence type="ECO:0000256" key="3">
    <source>
        <dbReference type="ARBA" id="ARBA00022806"/>
    </source>
</evidence>
<evidence type="ECO:0000256" key="2">
    <source>
        <dbReference type="ARBA" id="ARBA00022801"/>
    </source>
</evidence>
<dbReference type="OrthoDB" id="3363059at2759"/>
<dbReference type="InterPro" id="IPR014001">
    <property type="entry name" value="Helicase_ATP-bd"/>
</dbReference>
<dbReference type="SMART" id="SM00847">
    <property type="entry name" value="HA2"/>
    <property type="match status" value="1"/>
</dbReference>
<dbReference type="InParanoid" id="A0A7R8UB89"/>
<name>A0A7R8UB89_HERIL</name>
<dbReference type="CDD" id="cd18791">
    <property type="entry name" value="SF2_C_RHA"/>
    <property type="match status" value="1"/>
</dbReference>
<dbReference type="PROSITE" id="PS51192">
    <property type="entry name" value="HELICASE_ATP_BIND_1"/>
    <property type="match status" value="1"/>
</dbReference>
<dbReference type="FunCoup" id="A0A7R8UB89">
    <property type="interactions" value="443"/>
</dbReference>
<dbReference type="GO" id="GO:0016787">
    <property type="term" value="F:hydrolase activity"/>
    <property type="evidence" value="ECO:0007669"/>
    <property type="project" value="UniProtKB-KW"/>
</dbReference>
<dbReference type="Gene3D" id="3.40.50.300">
    <property type="entry name" value="P-loop containing nucleotide triphosphate hydrolases"/>
    <property type="match status" value="2"/>
</dbReference>
<evidence type="ECO:0000256" key="1">
    <source>
        <dbReference type="ARBA" id="ARBA00022741"/>
    </source>
</evidence>
<dbReference type="InterPro" id="IPR027417">
    <property type="entry name" value="P-loop_NTPase"/>
</dbReference>
<dbReference type="InterPro" id="IPR011545">
    <property type="entry name" value="DEAD/DEAH_box_helicase_dom"/>
</dbReference>